<dbReference type="EMBL" id="JABXYM010000001">
    <property type="protein sequence ID" value="MCR6096903.1"/>
    <property type="molecule type" value="Genomic_DNA"/>
</dbReference>
<gene>
    <name evidence="1" type="ORF">HXA33_10075</name>
</gene>
<name>A0A9Q4FZK8_SALAG</name>
<evidence type="ECO:0000313" key="2">
    <source>
        <dbReference type="Proteomes" id="UP001057753"/>
    </source>
</evidence>
<keyword evidence="2" id="KW-1185">Reference proteome</keyword>
<evidence type="ECO:0000313" key="1">
    <source>
        <dbReference type="EMBL" id="MCR6096903.1"/>
    </source>
</evidence>
<accession>A0A9Q4FZK8</accession>
<proteinExistence type="predicted"/>
<comment type="caution">
    <text evidence="1">The sequence shown here is derived from an EMBL/GenBank/DDBJ whole genome shotgun (WGS) entry which is preliminary data.</text>
</comment>
<dbReference type="AlphaFoldDB" id="A0A9Q4FZK8"/>
<reference evidence="1" key="1">
    <citation type="submission" date="2020-06" db="EMBL/GenBank/DDBJ databases">
        <title>Insight into the genomes of haloalkaliphilic bacilli from Kenyan soda lakes.</title>
        <authorList>
            <person name="Mwirichia R."/>
            <person name="Villamizar G.C."/>
            <person name="Poehlein A."/>
            <person name="Mugweru J."/>
            <person name="Kipnyargis A."/>
            <person name="Kiplimo D."/>
            <person name="Orwa P."/>
            <person name="Daniel R."/>
        </authorList>
    </citation>
    <scope>NUCLEOTIDE SEQUENCE</scope>
    <source>
        <strain evidence="1">B1096_S55</strain>
    </source>
</reference>
<dbReference type="Proteomes" id="UP001057753">
    <property type="component" value="Unassembled WGS sequence"/>
</dbReference>
<sequence length="54" mass="6580">MKRYRIIYKQKFMGKVIQDSYVRSINNKQELHNAINALYEDPHVFSVDYEELKD</sequence>
<dbReference type="RefSeq" id="WP_257821391.1">
    <property type="nucleotide sequence ID" value="NZ_JABXYM010000001.1"/>
</dbReference>
<protein>
    <submittedName>
        <fullName evidence="1">Uncharacterized protein</fullName>
    </submittedName>
</protein>
<organism evidence="1 2">
    <name type="scientific">Salipaludibacillus agaradhaerens</name>
    <name type="common">Bacillus agaradhaerens</name>
    <dbReference type="NCBI Taxonomy" id="76935"/>
    <lineage>
        <taxon>Bacteria</taxon>
        <taxon>Bacillati</taxon>
        <taxon>Bacillota</taxon>
        <taxon>Bacilli</taxon>
        <taxon>Bacillales</taxon>
        <taxon>Bacillaceae</taxon>
    </lineage>
</organism>